<evidence type="ECO:0000313" key="2">
    <source>
        <dbReference type="EMBL" id="SUZ80643.1"/>
    </source>
</evidence>
<evidence type="ECO:0000256" key="1">
    <source>
        <dbReference type="SAM" id="MobiDB-lite"/>
    </source>
</evidence>
<feature type="region of interest" description="Disordered" evidence="1">
    <location>
        <begin position="57"/>
        <end position="83"/>
    </location>
</feature>
<feature type="compositionally biased region" description="Acidic residues" evidence="1">
    <location>
        <begin position="57"/>
        <end position="74"/>
    </location>
</feature>
<gene>
    <name evidence="2" type="ORF">METZ01_LOCUS33497</name>
</gene>
<name>A0A381QSV3_9ZZZZ</name>
<feature type="region of interest" description="Disordered" evidence="1">
    <location>
        <begin position="1"/>
        <end position="36"/>
    </location>
</feature>
<proteinExistence type="predicted"/>
<organism evidence="2">
    <name type="scientific">marine metagenome</name>
    <dbReference type="NCBI Taxonomy" id="408172"/>
    <lineage>
        <taxon>unclassified sequences</taxon>
        <taxon>metagenomes</taxon>
        <taxon>ecological metagenomes</taxon>
    </lineage>
</organism>
<dbReference type="EMBL" id="UINC01001436">
    <property type="protein sequence ID" value="SUZ80643.1"/>
    <property type="molecule type" value="Genomic_DNA"/>
</dbReference>
<accession>A0A381QSV3</accession>
<sequence>MAMPSDEVQKTAASGDMGNPSQEGGPAGHATSDAIEDAEMQLGAPTTLEVQLEMEVLAEEEESPEEAPDPEDIFQESSRQETARVEYRNVRSLQNYAEGSALGVEQIPWRYRNLVKRYFLAIRPRENQ</sequence>
<protein>
    <submittedName>
        <fullName evidence="2">Uncharacterized protein</fullName>
    </submittedName>
</protein>
<dbReference type="AlphaFoldDB" id="A0A381QSV3"/>
<reference evidence="2" key="1">
    <citation type="submission" date="2018-05" db="EMBL/GenBank/DDBJ databases">
        <authorList>
            <person name="Lanie J.A."/>
            <person name="Ng W.-L."/>
            <person name="Kazmierczak K.M."/>
            <person name="Andrzejewski T.M."/>
            <person name="Davidsen T.M."/>
            <person name="Wayne K.J."/>
            <person name="Tettelin H."/>
            <person name="Glass J.I."/>
            <person name="Rusch D."/>
            <person name="Podicherti R."/>
            <person name="Tsui H.-C.T."/>
            <person name="Winkler M.E."/>
        </authorList>
    </citation>
    <scope>NUCLEOTIDE SEQUENCE</scope>
</reference>